<dbReference type="Gene3D" id="3.30.160.100">
    <property type="entry name" value="Ribosome hibernation promotion factor-like"/>
    <property type="match status" value="1"/>
</dbReference>
<dbReference type="Pfam" id="PF02482">
    <property type="entry name" value="Ribosomal_S30AE"/>
    <property type="match status" value="1"/>
</dbReference>
<name>A0A2S6IA23_9BACT</name>
<dbReference type="InterPro" id="IPR003489">
    <property type="entry name" value="RHF/RaiA"/>
</dbReference>
<dbReference type="EMBL" id="PTJC01000005">
    <property type="protein sequence ID" value="PPK88309.1"/>
    <property type="molecule type" value="Genomic_DNA"/>
</dbReference>
<accession>A0A2S6IA23</accession>
<evidence type="ECO:0000313" key="2">
    <source>
        <dbReference type="Proteomes" id="UP000237662"/>
    </source>
</evidence>
<dbReference type="InterPro" id="IPR036567">
    <property type="entry name" value="RHF-like"/>
</dbReference>
<protein>
    <submittedName>
        <fullName evidence="1">Putative sigma-54 modulation protein</fullName>
    </submittedName>
</protein>
<dbReference type="Proteomes" id="UP000237662">
    <property type="component" value="Unassembled WGS sequence"/>
</dbReference>
<comment type="caution">
    <text evidence="1">The sequence shown here is derived from an EMBL/GenBank/DDBJ whole genome shotgun (WGS) entry which is preliminary data.</text>
</comment>
<evidence type="ECO:0000313" key="1">
    <source>
        <dbReference type="EMBL" id="PPK88309.1"/>
    </source>
</evidence>
<gene>
    <name evidence="1" type="ORF">CLV84_1274</name>
</gene>
<keyword evidence="2" id="KW-1185">Reference proteome</keyword>
<dbReference type="OrthoDB" id="9808702at2"/>
<dbReference type="RefSeq" id="WP_104418864.1">
    <property type="nucleotide sequence ID" value="NZ_PTJC01000005.1"/>
</dbReference>
<sequence>MQVIIHNSSELSDVTTKVINEKVNKLETYYDRIERAEVFLKEDDGSAANGHTVDIRLFIPGNDLFATHTDESIERATAEVTEALRRQILKHKSKQSN</sequence>
<dbReference type="SUPFAM" id="SSF69754">
    <property type="entry name" value="Ribosome binding protein Y (YfiA homologue)"/>
    <property type="match status" value="1"/>
</dbReference>
<dbReference type="AlphaFoldDB" id="A0A2S6IA23"/>
<proteinExistence type="predicted"/>
<dbReference type="CDD" id="cd00552">
    <property type="entry name" value="RaiA"/>
    <property type="match status" value="1"/>
</dbReference>
<reference evidence="1 2" key="1">
    <citation type="submission" date="2018-02" db="EMBL/GenBank/DDBJ databases">
        <title>Genomic Encyclopedia of Archaeal and Bacterial Type Strains, Phase II (KMG-II): from individual species to whole genera.</title>
        <authorList>
            <person name="Goeker M."/>
        </authorList>
    </citation>
    <scope>NUCLEOTIDE SEQUENCE [LARGE SCALE GENOMIC DNA]</scope>
    <source>
        <strain evidence="1 2">DSM 29526</strain>
    </source>
</reference>
<organism evidence="1 2">
    <name type="scientific">Neolewinella xylanilytica</name>
    <dbReference type="NCBI Taxonomy" id="1514080"/>
    <lineage>
        <taxon>Bacteria</taxon>
        <taxon>Pseudomonadati</taxon>
        <taxon>Bacteroidota</taxon>
        <taxon>Saprospiria</taxon>
        <taxon>Saprospirales</taxon>
        <taxon>Lewinellaceae</taxon>
        <taxon>Neolewinella</taxon>
    </lineage>
</organism>